<sequence length="244" mass="27997">MPSFHVLGLCLPRSQNAFERQQHQLKLVFPYLDKFTEDKKELDTWIYTAEAKLYVDGHAIGDLEAQFYYLYSSLSPTVRRTLFAFAQILGNCTPARLLEKLRVNYREVNQDKKAGLELFTLQQKSREPITSFLVRFEEWLGRLRERPDALDSYSELCAYLRRLDGNNFLGGSTGHSSAAVQDKGEPIEIAATRIRPAACGSTSHWSKECPTNQGQTRIWYIRATESDGSLEEETRFTTTITIRQ</sequence>
<evidence type="ECO:0000313" key="1">
    <source>
        <dbReference type="EMBL" id="KAK3946963.1"/>
    </source>
</evidence>
<name>A0AAN6NLF1_9PEZI</name>
<dbReference type="Proteomes" id="UP001303222">
    <property type="component" value="Unassembled WGS sequence"/>
</dbReference>
<evidence type="ECO:0000313" key="2">
    <source>
        <dbReference type="Proteomes" id="UP001303222"/>
    </source>
</evidence>
<proteinExistence type="predicted"/>
<reference evidence="1" key="1">
    <citation type="journal article" date="2023" name="Mol. Phylogenet. Evol.">
        <title>Genome-scale phylogeny and comparative genomics of the fungal order Sordariales.</title>
        <authorList>
            <person name="Hensen N."/>
            <person name="Bonometti L."/>
            <person name="Westerberg I."/>
            <person name="Brannstrom I.O."/>
            <person name="Guillou S."/>
            <person name="Cros-Aarteil S."/>
            <person name="Calhoun S."/>
            <person name="Haridas S."/>
            <person name="Kuo A."/>
            <person name="Mondo S."/>
            <person name="Pangilinan J."/>
            <person name="Riley R."/>
            <person name="LaButti K."/>
            <person name="Andreopoulos B."/>
            <person name="Lipzen A."/>
            <person name="Chen C."/>
            <person name="Yan M."/>
            <person name="Daum C."/>
            <person name="Ng V."/>
            <person name="Clum A."/>
            <person name="Steindorff A."/>
            <person name="Ohm R.A."/>
            <person name="Martin F."/>
            <person name="Silar P."/>
            <person name="Natvig D.O."/>
            <person name="Lalanne C."/>
            <person name="Gautier V."/>
            <person name="Ament-Velasquez S.L."/>
            <person name="Kruys A."/>
            <person name="Hutchinson M.I."/>
            <person name="Powell A.J."/>
            <person name="Barry K."/>
            <person name="Miller A.N."/>
            <person name="Grigoriev I.V."/>
            <person name="Debuchy R."/>
            <person name="Gladieux P."/>
            <person name="Hiltunen Thoren M."/>
            <person name="Johannesson H."/>
        </authorList>
    </citation>
    <scope>NUCLEOTIDE SEQUENCE</scope>
    <source>
        <strain evidence="1">CBS 626.80</strain>
    </source>
</reference>
<protein>
    <recommendedName>
        <fullName evidence="3">Retrotransposon gag domain-containing protein</fullName>
    </recommendedName>
</protein>
<keyword evidence="2" id="KW-1185">Reference proteome</keyword>
<organism evidence="1 2">
    <name type="scientific">Pseudoneurospora amorphoporcata</name>
    <dbReference type="NCBI Taxonomy" id="241081"/>
    <lineage>
        <taxon>Eukaryota</taxon>
        <taxon>Fungi</taxon>
        <taxon>Dikarya</taxon>
        <taxon>Ascomycota</taxon>
        <taxon>Pezizomycotina</taxon>
        <taxon>Sordariomycetes</taxon>
        <taxon>Sordariomycetidae</taxon>
        <taxon>Sordariales</taxon>
        <taxon>Sordariaceae</taxon>
        <taxon>Pseudoneurospora</taxon>
    </lineage>
</organism>
<dbReference type="EMBL" id="MU859459">
    <property type="protein sequence ID" value="KAK3946963.1"/>
    <property type="molecule type" value="Genomic_DNA"/>
</dbReference>
<comment type="caution">
    <text evidence="1">The sequence shown here is derived from an EMBL/GenBank/DDBJ whole genome shotgun (WGS) entry which is preliminary data.</text>
</comment>
<evidence type="ECO:0008006" key="3">
    <source>
        <dbReference type="Google" id="ProtNLM"/>
    </source>
</evidence>
<gene>
    <name evidence="1" type="ORF">QBC32DRAFT_386573</name>
</gene>
<accession>A0AAN6NLF1</accession>
<dbReference type="AlphaFoldDB" id="A0AAN6NLF1"/>
<reference evidence="1" key="2">
    <citation type="submission" date="2023-06" db="EMBL/GenBank/DDBJ databases">
        <authorList>
            <consortium name="Lawrence Berkeley National Laboratory"/>
            <person name="Mondo S.J."/>
            <person name="Hensen N."/>
            <person name="Bonometti L."/>
            <person name="Westerberg I."/>
            <person name="Brannstrom I.O."/>
            <person name="Guillou S."/>
            <person name="Cros-Aarteil S."/>
            <person name="Calhoun S."/>
            <person name="Haridas S."/>
            <person name="Kuo A."/>
            <person name="Pangilinan J."/>
            <person name="Riley R."/>
            <person name="Labutti K."/>
            <person name="Andreopoulos B."/>
            <person name="Lipzen A."/>
            <person name="Chen C."/>
            <person name="Yanf M."/>
            <person name="Daum C."/>
            <person name="Ng V."/>
            <person name="Clum A."/>
            <person name="Steindorff A."/>
            <person name="Ohm R."/>
            <person name="Martin F."/>
            <person name="Silar P."/>
            <person name="Natvig D."/>
            <person name="Lalanne C."/>
            <person name="Gautier V."/>
            <person name="Ament-Velasquez S.L."/>
            <person name="Kruys A."/>
            <person name="Hutchinson M.I."/>
            <person name="Powell A.J."/>
            <person name="Barry K."/>
            <person name="Miller A.N."/>
            <person name="Grigoriev I.V."/>
            <person name="Debuchy R."/>
            <person name="Gladieux P."/>
            <person name="Thoren M.H."/>
            <person name="Johannesson H."/>
        </authorList>
    </citation>
    <scope>NUCLEOTIDE SEQUENCE</scope>
    <source>
        <strain evidence="1">CBS 626.80</strain>
    </source>
</reference>